<keyword evidence="9" id="KW-1185">Reference proteome</keyword>
<comment type="catalytic activity">
    <reaction evidence="1 6">
        <text>1-haloalkane + H2O = a halide anion + a primary alcohol + H(+)</text>
        <dbReference type="Rhea" id="RHEA:19081"/>
        <dbReference type="ChEBI" id="CHEBI:15377"/>
        <dbReference type="ChEBI" id="CHEBI:15378"/>
        <dbReference type="ChEBI" id="CHEBI:15734"/>
        <dbReference type="ChEBI" id="CHEBI:16042"/>
        <dbReference type="ChEBI" id="CHEBI:18060"/>
        <dbReference type="EC" id="3.8.1.5"/>
    </reaction>
</comment>
<sequence>MDVLRTSDARFAGLPGYPFAPNYVDVAASDTEPLRMHYVDEGPRDGRPVVLLHGEPTWSYLYRTMIPPLVDAGYRVLAPDLIGFGKSDKPTRPDDYTYLRHVEWVTAWFEALDLTDVTAFVQDWGSLIGLRIAAEQEHRFSRMVVGNGFLPTADRGTPPAFRIWRAFARYTPVFSCGFIVGRGTVTKVPRAVRVAYDAPYPSSKYLAGARQFPNLVPTEPDDPAVPANRAAWAALGRWEKPFLCLFGANDPILGKADKPLIAHVPGAAGQPHDRIRAGHFLQEDAGPELARRIIAWEA</sequence>
<dbReference type="EMBL" id="BAABAH010000001">
    <property type="protein sequence ID" value="GAA3802683.1"/>
    <property type="molecule type" value="Genomic_DNA"/>
</dbReference>
<feature type="active site" description="Nucleophile" evidence="6">
    <location>
        <position position="123"/>
    </location>
</feature>
<dbReference type="NCBIfam" id="NF002043">
    <property type="entry name" value="PRK00870.1"/>
    <property type="match status" value="1"/>
</dbReference>
<dbReference type="Gene3D" id="3.40.50.1820">
    <property type="entry name" value="alpha/beta hydrolase"/>
    <property type="match status" value="1"/>
</dbReference>
<dbReference type="InterPro" id="IPR023489">
    <property type="entry name" value="Haloalkane_dehalogenase_1"/>
</dbReference>
<reference evidence="9" key="1">
    <citation type="journal article" date="2019" name="Int. J. Syst. Evol. Microbiol.">
        <title>The Global Catalogue of Microorganisms (GCM) 10K type strain sequencing project: providing services to taxonomists for standard genome sequencing and annotation.</title>
        <authorList>
            <consortium name="The Broad Institute Genomics Platform"/>
            <consortium name="The Broad Institute Genome Sequencing Center for Infectious Disease"/>
            <person name="Wu L."/>
            <person name="Ma J."/>
        </authorList>
    </citation>
    <scope>NUCLEOTIDE SEQUENCE [LARGE SCALE GENOMIC DNA]</scope>
    <source>
        <strain evidence="9">JCM 16953</strain>
    </source>
</reference>
<dbReference type="PANTHER" id="PTHR42977">
    <property type="entry name" value="HYDROLASE-RELATED"/>
    <property type="match status" value="1"/>
</dbReference>
<dbReference type="PANTHER" id="PTHR42977:SF3">
    <property type="entry name" value="AB HYDROLASE-1 DOMAIN-CONTAINING PROTEIN"/>
    <property type="match status" value="1"/>
</dbReference>
<dbReference type="InterPro" id="IPR051340">
    <property type="entry name" value="Haloalkane_dehalogenase"/>
</dbReference>
<dbReference type="Proteomes" id="UP001501821">
    <property type="component" value="Unassembled WGS sequence"/>
</dbReference>
<comment type="similarity">
    <text evidence="2 6">Belongs to the haloalkane dehalogenase family. Type 1 subfamily.</text>
</comment>
<dbReference type="EC" id="3.8.1.5" evidence="4 6"/>
<dbReference type="PRINTS" id="PR00412">
    <property type="entry name" value="EPOXHYDRLASE"/>
</dbReference>
<organism evidence="8 9">
    <name type="scientific">Nocardioides panacisoli</name>
    <dbReference type="NCBI Taxonomy" id="627624"/>
    <lineage>
        <taxon>Bacteria</taxon>
        <taxon>Bacillati</taxon>
        <taxon>Actinomycetota</taxon>
        <taxon>Actinomycetes</taxon>
        <taxon>Propionibacteriales</taxon>
        <taxon>Nocardioidaceae</taxon>
        <taxon>Nocardioides</taxon>
    </lineage>
</organism>
<name>A0ABP7HUK3_9ACTN</name>
<evidence type="ECO:0000256" key="4">
    <source>
        <dbReference type="ARBA" id="ARBA00012065"/>
    </source>
</evidence>
<comment type="caution">
    <text evidence="8">The sequence shown here is derived from an EMBL/GenBank/DDBJ whole genome shotgun (WGS) entry which is preliminary data.</text>
</comment>
<protein>
    <recommendedName>
        <fullName evidence="4 6">Haloalkane dehalogenase</fullName>
        <ecNumber evidence="4 6">3.8.1.5</ecNumber>
    </recommendedName>
</protein>
<evidence type="ECO:0000313" key="8">
    <source>
        <dbReference type="EMBL" id="GAA3802683.1"/>
    </source>
</evidence>
<dbReference type="InterPro" id="IPR000073">
    <property type="entry name" value="AB_hydrolase_1"/>
</dbReference>
<gene>
    <name evidence="6" type="primary">dhmA</name>
    <name evidence="8" type="ORF">GCM10022242_02100</name>
</gene>
<evidence type="ECO:0000256" key="5">
    <source>
        <dbReference type="ARBA" id="ARBA00022801"/>
    </source>
</evidence>
<dbReference type="RefSeq" id="WP_344771911.1">
    <property type="nucleotide sequence ID" value="NZ_BAABAH010000001.1"/>
</dbReference>
<feature type="active site" description="Proton donor" evidence="6">
    <location>
        <position position="250"/>
    </location>
</feature>
<dbReference type="PRINTS" id="PR00111">
    <property type="entry name" value="ABHYDROLASE"/>
</dbReference>
<comment type="subunit">
    <text evidence="3 6">Monomer.</text>
</comment>
<feature type="active site" description="Proton acceptor" evidence="6">
    <location>
        <position position="279"/>
    </location>
</feature>
<dbReference type="HAMAP" id="MF_01230">
    <property type="entry name" value="Haloalk_dehal_type1"/>
    <property type="match status" value="1"/>
</dbReference>
<evidence type="ECO:0000259" key="7">
    <source>
        <dbReference type="Pfam" id="PF00561"/>
    </source>
</evidence>
<feature type="domain" description="AB hydrolase-1" evidence="7">
    <location>
        <begin position="48"/>
        <end position="284"/>
    </location>
</feature>
<keyword evidence="5 6" id="KW-0378">Hydrolase</keyword>
<evidence type="ECO:0000256" key="1">
    <source>
        <dbReference type="ARBA" id="ARBA00001644"/>
    </source>
</evidence>
<evidence type="ECO:0000256" key="2">
    <source>
        <dbReference type="ARBA" id="ARBA00008794"/>
    </source>
</evidence>
<proteinExistence type="inferred from homology"/>
<evidence type="ECO:0000313" key="9">
    <source>
        <dbReference type="Proteomes" id="UP001501821"/>
    </source>
</evidence>
<evidence type="ECO:0000256" key="3">
    <source>
        <dbReference type="ARBA" id="ARBA00011245"/>
    </source>
</evidence>
<dbReference type="InterPro" id="IPR029058">
    <property type="entry name" value="AB_hydrolase_fold"/>
</dbReference>
<dbReference type="Pfam" id="PF00561">
    <property type="entry name" value="Abhydrolase_1"/>
    <property type="match status" value="1"/>
</dbReference>
<dbReference type="InterPro" id="IPR000639">
    <property type="entry name" value="Epox_hydrolase-like"/>
</dbReference>
<comment type="function">
    <text evidence="6">Catalyzes hydrolytic cleavage of carbon-halogen bonds in halogenated aliphatic compounds, leading to the formation of the corresponding primary alcohols, halide ions and protons.</text>
</comment>
<accession>A0ABP7HUK3</accession>
<evidence type="ECO:0000256" key="6">
    <source>
        <dbReference type="HAMAP-Rule" id="MF_01230"/>
    </source>
</evidence>
<dbReference type="SUPFAM" id="SSF53474">
    <property type="entry name" value="alpha/beta-Hydrolases"/>
    <property type="match status" value="1"/>
</dbReference>